<evidence type="ECO:0000256" key="1">
    <source>
        <dbReference type="ARBA" id="ARBA00006354"/>
    </source>
</evidence>
<keyword evidence="4" id="KW-1185">Reference proteome</keyword>
<dbReference type="eggNOG" id="COG0606">
    <property type="taxonomic scope" value="Bacteria"/>
</dbReference>
<gene>
    <name evidence="3" type="ORF">CAAU_1666</name>
</gene>
<accession>I7LH41</accession>
<dbReference type="Gene3D" id="3.30.230.10">
    <property type="match status" value="1"/>
</dbReference>
<dbReference type="InterPro" id="IPR027417">
    <property type="entry name" value="P-loop_NTPase"/>
</dbReference>
<dbReference type="PANTHER" id="PTHR32039:SF7">
    <property type="entry name" value="COMPETENCE PROTEIN COMM"/>
    <property type="match status" value="1"/>
</dbReference>
<comment type="similarity">
    <text evidence="1">Belongs to the Mg-chelatase subunits D/I family. ComM subfamily.</text>
</comment>
<dbReference type="SUPFAM" id="SSF52540">
    <property type="entry name" value="P-loop containing nucleoside triphosphate hydrolases"/>
    <property type="match status" value="1"/>
</dbReference>
<dbReference type="STRING" id="857293.CAAU_1666"/>
<dbReference type="EMBL" id="CAKP01000084">
    <property type="protein sequence ID" value="CCJ33750.1"/>
    <property type="molecule type" value="Genomic_DNA"/>
</dbReference>
<dbReference type="InterPro" id="IPR025158">
    <property type="entry name" value="Mg_chelat-rel_C"/>
</dbReference>
<dbReference type="InterPro" id="IPR004482">
    <property type="entry name" value="Mg_chelat-rel"/>
</dbReference>
<organism evidence="3 4">
    <name type="scientific">Caloramator australicus RC3</name>
    <dbReference type="NCBI Taxonomy" id="857293"/>
    <lineage>
        <taxon>Bacteria</taxon>
        <taxon>Bacillati</taxon>
        <taxon>Bacillota</taxon>
        <taxon>Clostridia</taxon>
        <taxon>Eubacteriales</taxon>
        <taxon>Clostridiaceae</taxon>
        <taxon>Caloramator</taxon>
    </lineage>
</organism>
<feature type="domain" description="AAA+ ATPase" evidence="2">
    <location>
        <begin position="209"/>
        <end position="392"/>
    </location>
</feature>
<dbReference type="InterPro" id="IPR000523">
    <property type="entry name" value="Mg_chelatse_chII-like_cat_dom"/>
</dbReference>
<dbReference type="PANTHER" id="PTHR32039">
    <property type="entry name" value="MAGNESIUM-CHELATASE SUBUNIT CHLI"/>
    <property type="match status" value="1"/>
</dbReference>
<dbReference type="NCBIfam" id="TIGR00368">
    <property type="entry name" value="YifB family Mg chelatase-like AAA ATPase"/>
    <property type="match status" value="1"/>
</dbReference>
<name>I7LH41_9CLOT</name>
<dbReference type="Pfam" id="PF13541">
    <property type="entry name" value="ChlI"/>
    <property type="match status" value="1"/>
</dbReference>
<dbReference type="SUPFAM" id="SSF54211">
    <property type="entry name" value="Ribosomal protein S5 domain 2-like"/>
    <property type="match status" value="1"/>
</dbReference>
<dbReference type="SMART" id="SM00382">
    <property type="entry name" value="AAA"/>
    <property type="match status" value="1"/>
</dbReference>
<dbReference type="InterPro" id="IPR045006">
    <property type="entry name" value="CHLI-like"/>
</dbReference>
<dbReference type="InterPro" id="IPR014721">
    <property type="entry name" value="Ribsml_uS5_D2-typ_fold_subgr"/>
</dbReference>
<dbReference type="Proteomes" id="UP000007652">
    <property type="component" value="Unassembled WGS sequence"/>
</dbReference>
<comment type="caution">
    <text evidence="3">The sequence shown here is derived from an EMBL/GenBank/DDBJ whole genome shotgun (WGS) entry which is preliminary data.</text>
</comment>
<evidence type="ECO:0000313" key="4">
    <source>
        <dbReference type="Proteomes" id="UP000007652"/>
    </source>
</evidence>
<dbReference type="GO" id="GO:0005524">
    <property type="term" value="F:ATP binding"/>
    <property type="evidence" value="ECO:0007669"/>
    <property type="project" value="InterPro"/>
</dbReference>
<evidence type="ECO:0000313" key="3">
    <source>
        <dbReference type="EMBL" id="CCJ33750.1"/>
    </source>
</evidence>
<protein>
    <submittedName>
        <fullName evidence="3">MG(2+) CHELATASE FAMILY PROTEIN / ComM-related protein</fullName>
    </submittedName>
</protein>
<sequence>MISKVFSLSLMGIDGFVVEVEVDLNGGLPSINMVGLPDTVVKESKERVKSAIKNSGFKMEPARITINFAPADLKKEGTHLDLAIAVGILSCMNEINYKNTLGCAFIGELSLNGEIRGVRGVLPMVLEARKTFKKIFIPQENWGEVDFIEDIKIYPVSNLNEVVDILNNNIDYNYMSMKNNYGEVKYDLDFSEVKGQKYVKRAVEIAASGGHNVLMIGPPGSGKTMIAQRIPTILPELTIDEAIEVTKIYSIAGLLKEKGKLILTPPFRSPHHTVSFASFIGGGSNPTPGEVSLAHNGVLFLDEFPEFRRDVIESLRQPLEDGSVLISRVKGKINYPARIMLVASMNPCPCGYYGYPYRQCHCSENQIRNYFNRISGPILDRIDIQISVEQVDYEDLHGKKAEESSLEIRKRVIRARKIQIERFKEDGIYTNAQMKNKHINKYCVFTRAASKILENAYKNLKLSSRGYTKILKISRTIADMDGSEIINEDHVSEAVQYRILDNKIYK</sequence>
<dbReference type="AlphaFoldDB" id="I7LH41"/>
<reference evidence="3 4" key="1">
    <citation type="journal article" date="2011" name="J. Bacteriol.">
        <title>Draft genome sequence of Caloramator australicus strain RC3T, a thermoanaerobe from the Great Artesian Basin of Australia.</title>
        <authorList>
            <person name="Ogg C.D."/>
            <person name="Patel B.K.C."/>
        </authorList>
    </citation>
    <scope>NUCLEOTIDE SEQUENCE [LARGE SCALE GENOMIC DNA]</scope>
    <source>
        <strain evidence="3 4">RC3</strain>
    </source>
</reference>
<dbReference type="Pfam" id="PF13335">
    <property type="entry name" value="Mg_chelatase_C"/>
    <property type="match status" value="1"/>
</dbReference>
<dbReference type="InterPro" id="IPR020568">
    <property type="entry name" value="Ribosomal_Su5_D2-typ_SF"/>
</dbReference>
<dbReference type="Pfam" id="PF01078">
    <property type="entry name" value="Mg_chelatase"/>
    <property type="match status" value="1"/>
</dbReference>
<evidence type="ECO:0000259" key="2">
    <source>
        <dbReference type="SMART" id="SM00382"/>
    </source>
</evidence>
<dbReference type="Gene3D" id="3.40.50.300">
    <property type="entry name" value="P-loop containing nucleotide triphosphate hydrolases"/>
    <property type="match status" value="1"/>
</dbReference>
<proteinExistence type="inferred from homology"/>
<dbReference type="InterPro" id="IPR003593">
    <property type="entry name" value="AAA+_ATPase"/>
</dbReference>
<dbReference type="OrthoDB" id="9813147at2"/>